<dbReference type="EMBL" id="JAYWIO010000008">
    <property type="protein sequence ID" value="KAK7245902.1"/>
    <property type="molecule type" value="Genomic_DNA"/>
</dbReference>
<evidence type="ECO:0000313" key="1">
    <source>
        <dbReference type="EMBL" id="KAK7245902.1"/>
    </source>
</evidence>
<protein>
    <submittedName>
        <fullName evidence="1">Uncharacterized protein</fullName>
    </submittedName>
</protein>
<gene>
    <name evidence="1" type="ORF">RIF29_40756</name>
</gene>
<comment type="caution">
    <text evidence="1">The sequence shown here is derived from an EMBL/GenBank/DDBJ whole genome shotgun (WGS) entry which is preliminary data.</text>
</comment>
<dbReference type="AlphaFoldDB" id="A0AAN9EA06"/>
<evidence type="ECO:0000313" key="2">
    <source>
        <dbReference type="Proteomes" id="UP001372338"/>
    </source>
</evidence>
<name>A0AAN9EA06_CROPI</name>
<accession>A0AAN9EA06</accession>
<proteinExistence type="predicted"/>
<sequence length="80" mass="8981">MDTMMFNTPPQVSQMLLFDVIYEGLNPPYDCSIVFLVLGFERDVLIWGAVNEGKGKKRSFPLRSIAGNSFSFILKCSALD</sequence>
<keyword evidence="2" id="KW-1185">Reference proteome</keyword>
<reference evidence="1 2" key="1">
    <citation type="submission" date="2024-01" db="EMBL/GenBank/DDBJ databases">
        <title>The genomes of 5 underutilized Papilionoideae crops provide insights into root nodulation and disease resistanc.</title>
        <authorList>
            <person name="Yuan L."/>
        </authorList>
    </citation>
    <scope>NUCLEOTIDE SEQUENCE [LARGE SCALE GENOMIC DNA]</scope>
    <source>
        <strain evidence="1">ZHUSHIDOU_FW_LH</strain>
        <tissue evidence="1">Leaf</tissue>
    </source>
</reference>
<organism evidence="1 2">
    <name type="scientific">Crotalaria pallida</name>
    <name type="common">Smooth rattlebox</name>
    <name type="synonym">Crotalaria striata</name>
    <dbReference type="NCBI Taxonomy" id="3830"/>
    <lineage>
        <taxon>Eukaryota</taxon>
        <taxon>Viridiplantae</taxon>
        <taxon>Streptophyta</taxon>
        <taxon>Embryophyta</taxon>
        <taxon>Tracheophyta</taxon>
        <taxon>Spermatophyta</taxon>
        <taxon>Magnoliopsida</taxon>
        <taxon>eudicotyledons</taxon>
        <taxon>Gunneridae</taxon>
        <taxon>Pentapetalae</taxon>
        <taxon>rosids</taxon>
        <taxon>fabids</taxon>
        <taxon>Fabales</taxon>
        <taxon>Fabaceae</taxon>
        <taxon>Papilionoideae</taxon>
        <taxon>50 kb inversion clade</taxon>
        <taxon>genistoids sensu lato</taxon>
        <taxon>core genistoids</taxon>
        <taxon>Crotalarieae</taxon>
        <taxon>Crotalaria</taxon>
    </lineage>
</organism>
<dbReference type="Proteomes" id="UP001372338">
    <property type="component" value="Unassembled WGS sequence"/>
</dbReference>